<keyword evidence="4" id="KW-0813">Transport</keyword>
<dbReference type="OrthoDB" id="27923at2759"/>
<evidence type="ECO:0000256" key="6">
    <source>
        <dbReference type="ARBA" id="ARBA00023034"/>
    </source>
</evidence>
<evidence type="ECO:0000256" key="7">
    <source>
        <dbReference type="ARBA" id="ARBA00023136"/>
    </source>
</evidence>
<dbReference type="GO" id="GO:0006891">
    <property type="term" value="P:intra-Golgi vesicle-mediated transport"/>
    <property type="evidence" value="ECO:0007669"/>
    <property type="project" value="InterPro"/>
</dbReference>
<evidence type="ECO:0000256" key="2">
    <source>
        <dbReference type="ARBA" id="ARBA00006653"/>
    </source>
</evidence>
<keyword evidence="5" id="KW-0653">Protein transport</keyword>
<sequence>MAAPAPDADALFEQCSVRDIEQYAVKLAHAAEEKQRAVRSLVGDSFDDLLLVSRSVVDMQSHLGALQSTLDTLQDAARRTGDRAAERSAARYEPPPPAVPPSLGLAAAQQLLLDAPPLLRAALRTDALVQGAWALTFGRRAWTFLTESQDAEAVALVSEPWSDLQTLEVGVRARIDAQLQATAARTSGVLDALLAWMVLDAPADLARAMAHWHTQQAHGAALLCTASDPLAQRLERLVTHAAISWRHTERLWRGSDEGPLASAWHTLMRTDTSFFDVGRPTRALLSPAPLTAVSFYEAMPEAVRTYPAARASASVDVDASLAQHMERLGAAWDALPAQLATMHDLDALLASRSALARAAERAEAQAPGVRALRERIERMLDTRLDALVQATLARATSSFGEALMAVWDDERALGDSGARAVLWESDADRAAPLQRWRSARPPCMAACVHLMEERFYGAVHTSDVASAPLQAACLALAEFVADLAPVSVTQQQAVLEVCAALYTSPTFQRMASPAFYECVRAVHVRVAEAWATAHAARIVQQRRALEPSLVLLARAAYALGPSPLPAPPLLPCFVKAWPASAADHATLAALADAADAPADWYHLRTVLAPWALHAPPPSARREAAARPGLARIAPRFVVS</sequence>
<dbReference type="EMBL" id="LT671828">
    <property type="protein sequence ID" value="SHO80081.1"/>
    <property type="molecule type" value="Genomic_DNA"/>
</dbReference>
<reference evidence="10" key="1">
    <citation type="journal article" date="2017" name="Nucleic Acids Res.">
        <title>Proteogenomics produces comprehensive and highly accurate protein-coding gene annotation in a complete genome assembly of Malassezia sympodialis.</title>
        <authorList>
            <person name="Zhu Y."/>
            <person name="Engstroem P.G."/>
            <person name="Tellgren-Roth C."/>
            <person name="Baudo C.D."/>
            <person name="Kennell J.C."/>
            <person name="Sun S."/>
            <person name="Billmyre R.B."/>
            <person name="Schroeder M.S."/>
            <person name="Andersson A."/>
            <person name="Holm T."/>
            <person name="Sigurgeirsson B."/>
            <person name="Wu G."/>
            <person name="Sankaranarayanan S.R."/>
            <person name="Siddharthan R."/>
            <person name="Sanyal K."/>
            <person name="Lundeberg J."/>
            <person name="Nystedt B."/>
            <person name="Boekhout T."/>
            <person name="Dawson T.L. Jr."/>
            <person name="Heitman J."/>
            <person name="Scheynius A."/>
            <person name="Lehtioe J."/>
        </authorList>
    </citation>
    <scope>NUCLEOTIDE SEQUENCE [LARGE SCALE GENOMIC DNA]</scope>
    <source>
        <strain evidence="10">ATCC 42132</strain>
    </source>
</reference>
<gene>
    <name evidence="9" type="ORF">MSYG_4436</name>
</gene>
<dbReference type="PANTHER" id="PTHR31658:SF0">
    <property type="entry name" value="CONSERVED OLIGOMERIC GOLGI COMPLEX SUBUNIT 1"/>
    <property type="match status" value="1"/>
</dbReference>
<evidence type="ECO:0000313" key="9">
    <source>
        <dbReference type="EMBL" id="SHO80081.1"/>
    </source>
</evidence>
<proteinExistence type="inferred from homology"/>
<evidence type="ECO:0000256" key="1">
    <source>
        <dbReference type="ARBA" id="ARBA00004395"/>
    </source>
</evidence>
<comment type="similarity">
    <text evidence="2">Belongs to the COG1 family.</text>
</comment>
<evidence type="ECO:0000313" key="10">
    <source>
        <dbReference type="Proteomes" id="UP000186303"/>
    </source>
</evidence>
<name>A0A1M8ACE3_MALS4</name>
<dbReference type="VEuPathDB" id="FungiDB:MSYG_4436"/>
<keyword evidence="10" id="KW-1185">Reference proteome</keyword>
<accession>A0A1M8ACE3</accession>
<feature type="compositionally biased region" description="Basic and acidic residues" evidence="8">
    <location>
        <begin position="76"/>
        <end position="90"/>
    </location>
</feature>
<dbReference type="AlphaFoldDB" id="A0A1M8ACE3"/>
<dbReference type="PANTHER" id="PTHR31658">
    <property type="entry name" value="CONSERVED OLIGOMERIC GOLGI COMPLEX SUBUNIT 1"/>
    <property type="match status" value="1"/>
</dbReference>
<dbReference type="Pfam" id="PF08700">
    <property type="entry name" value="VPS51_Exo84_N"/>
    <property type="match status" value="1"/>
</dbReference>
<organism evidence="9 10">
    <name type="scientific">Malassezia sympodialis (strain ATCC 42132)</name>
    <name type="common">Atopic eczema-associated yeast</name>
    <dbReference type="NCBI Taxonomy" id="1230383"/>
    <lineage>
        <taxon>Eukaryota</taxon>
        <taxon>Fungi</taxon>
        <taxon>Dikarya</taxon>
        <taxon>Basidiomycota</taxon>
        <taxon>Ustilaginomycotina</taxon>
        <taxon>Malasseziomycetes</taxon>
        <taxon>Malasseziales</taxon>
        <taxon>Malasseziaceae</taxon>
        <taxon>Malassezia</taxon>
    </lineage>
</organism>
<dbReference type="GO" id="GO:0000139">
    <property type="term" value="C:Golgi membrane"/>
    <property type="evidence" value="ECO:0007669"/>
    <property type="project" value="UniProtKB-SubCell"/>
</dbReference>
<dbReference type="GO" id="GO:0015031">
    <property type="term" value="P:protein transport"/>
    <property type="evidence" value="ECO:0007669"/>
    <property type="project" value="UniProtKB-KW"/>
</dbReference>
<dbReference type="GO" id="GO:0017119">
    <property type="term" value="C:Golgi transport complex"/>
    <property type="evidence" value="ECO:0007669"/>
    <property type="project" value="InterPro"/>
</dbReference>
<keyword evidence="7" id="KW-0472">Membrane</keyword>
<protein>
    <recommendedName>
        <fullName evidence="3">Conserved oligomeric Golgi complex subunit 1</fullName>
    </recommendedName>
</protein>
<comment type="subcellular location">
    <subcellularLocation>
        <location evidence="1">Golgi apparatus membrane</location>
        <topology evidence="1">Peripheral membrane protein</topology>
    </subcellularLocation>
</comment>
<evidence type="ECO:0000256" key="8">
    <source>
        <dbReference type="SAM" id="MobiDB-lite"/>
    </source>
</evidence>
<dbReference type="Proteomes" id="UP000186303">
    <property type="component" value="Chromosome 8"/>
</dbReference>
<keyword evidence="6" id="KW-0333">Golgi apparatus</keyword>
<feature type="region of interest" description="Disordered" evidence="8">
    <location>
        <begin position="74"/>
        <end position="99"/>
    </location>
</feature>
<dbReference type="OMA" id="DAPIMIR"/>
<evidence type="ECO:0000256" key="4">
    <source>
        <dbReference type="ARBA" id="ARBA00022448"/>
    </source>
</evidence>
<evidence type="ECO:0000256" key="3">
    <source>
        <dbReference type="ARBA" id="ARBA00020978"/>
    </source>
</evidence>
<dbReference type="InterPro" id="IPR033370">
    <property type="entry name" value="COG1"/>
</dbReference>
<dbReference type="STRING" id="1230383.A0A1M8ACE3"/>
<evidence type="ECO:0000256" key="5">
    <source>
        <dbReference type="ARBA" id="ARBA00022927"/>
    </source>
</evidence>